<dbReference type="STRING" id="93759.A0A1R3IS56"/>
<name>A0A1R3IS56_9ROSI</name>
<dbReference type="Proteomes" id="UP000187203">
    <property type="component" value="Unassembled WGS sequence"/>
</dbReference>
<dbReference type="Pfam" id="PF00646">
    <property type="entry name" value="F-box"/>
    <property type="match status" value="1"/>
</dbReference>
<dbReference type="EMBL" id="AWUE01017712">
    <property type="protein sequence ID" value="OMO85416.1"/>
    <property type="molecule type" value="Genomic_DNA"/>
</dbReference>
<protein>
    <recommendedName>
        <fullName evidence="1">F-box domain-containing protein</fullName>
    </recommendedName>
</protein>
<dbReference type="PANTHER" id="PTHR31672">
    <property type="entry name" value="BNACNNG10540D PROTEIN"/>
    <property type="match status" value="1"/>
</dbReference>
<dbReference type="PROSITE" id="PS50181">
    <property type="entry name" value="FBOX"/>
    <property type="match status" value="1"/>
</dbReference>
<proteinExistence type="predicted"/>
<dbReference type="OrthoDB" id="591557at2759"/>
<dbReference type="AlphaFoldDB" id="A0A1R3IS56"/>
<accession>A0A1R3IS56</accession>
<dbReference type="InterPro" id="IPR001810">
    <property type="entry name" value="F-box_dom"/>
</dbReference>
<dbReference type="InterPro" id="IPR050796">
    <property type="entry name" value="SCF_F-box_component"/>
</dbReference>
<dbReference type="NCBIfam" id="TIGR01640">
    <property type="entry name" value="F_box_assoc_1"/>
    <property type="match status" value="1"/>
</dbReference>
<dbReference type="SUPFAM" id="SSF81383">
    <property type="entry name" value="F-box domain"/>
    <property type="match status" value="1"/>
</dbReference>
<gene>
    <name evidence="2" type="ORF">COLO4_21632</name>
</gene>
<dbReference type="Gene3D" id="1.20.1280.50">
    <property type="match status" value="1"/>
</dbReference>
<dbReference type="InterPro" id="IPR006527">
    <property type="entry name" value="F-box-assoc_dom_typ1"/>
</dbReference>
<dbReference type="InterPro" id="IPR036047">
    <property type="entry name" value="F-box-like_dom_sf"/>
</dbReference>
<dbReference type="Pfam" id="PF07734">
    <property type="entry name" value="FBA_1"/>
    <property type="match status" value="1"/>
</dbReference>
<dbReference type="PANTHER" id="PTHR31672:SF13">
    <property type="entry name" value="F-BOX PROTEIN CPR30-LIKE"/>
    <property type="match status" value="1"/>
</dbReference>
<evidence type="ECO:0000259" key="1">
    <source>
        <dbReference type="PROSITE" id="PS50181"/>
    </source>
</evidence>
<sequence length="404" mass="46034">MENTNSYQPRLPDAIVDDILLCLPAKSLLRFKLVSKPWNSLISTPNFAESHLNRTNTIISQGKRSANLLRLGQMSILERDRRQGHPPSLSLDSMDADGSNREVVTIDLGRDTNYSRDSILGSCNGLLLVQSGREDYFLLNPSTRKYKKIAPLRHFLHLNDEARFISGLAYESTSRNYKGIIVSHDISGGTSSPHRAYPMQYVSFNIYDDNLQNWKSKGYGEFHPYRLCSSDSAVMVNGIPHWCVCRRHEGARDENDEFGQIRFRVNYVIVYVDLKTEKVKEVGLPEWALTEVKFNLGVLGGCLCMSLHPQGSSTSIQVWAMKVYGIAESWTKLFVIESSFFRELRPLCFIGTGKNQVLMQESGGRLTIFNLKEETEQMLAFFQSVWTYHVESLVLPGRRSWKRS</sequence>
<dbReference type="InterPro" id="IPR017451">
    <property type="entry name" value="F-box-assoc_interact_dom"/>
</dbReference>
<comment type="caution">
    <text evidence="2">The sequence shown here is derived from an EMBL/GenBank/DDBJ whole genome shotgun (WGS) entry which is preliminary data.</text>
</comment>
<feature type="domain" description="F-box" evidence="1">
    <location>
        <begin position="5"/>
        <end position="55"/>
    </location>
</feature>
<keyword evidence="3" id="KW-1185">Reference proteome</keyword>
<dbReference type="CDD" id="cd22157">
    <property type="entry name" value="F-box_AtFBW1-like"/>
    <property type="match status" value="1"/>
</dbReference>
<dbReference type="SMART" id="SM00256">
    <property type="entry name" value="FBOX"/>
    <property type="match status" value="1"/>
</dbReference>
<reference evidence="3" key="1">
    <citation type="submission" date="2013-09" db="EMBL/GenBank/DDBJ databases">
        <title>Corchorus olitorius genome sequencing.</title>
        <authorList>
            <person name="Alam M."/>
            <person name="Haque M.S."/>
            <person name="Islam M.S."/>
            <person name="Emdad E.M."/>
            <person name="Islam M.M."/>
            <person name="Ahmed B."/>
            <person name="Halim A."/>
            <person name="Hossen Q.M.M."/>
            <person name="Hossain M.Z."/>
            <person name="Ahmed R."/>
            <person name="Khan M.M."/>
            <person name="Islam R."/>
            <person name="Rashid M.M."/>
            <person name="Khan S.A."/>
            <person name="Rahman M.S."/>
            <person name="Alam M."/>
            <person name="Yahiya A.S."/>
            <person name="Khan M.S."/>
            <person name="Azam M.S."/>
            <person name="Haque T."/>
            <person name="Lashkar M.Z.H."/>
            <person name="Akhand A.I."/>
            <person name="Morshed G."/>
            <person name="Roy S."/>
            <person name="Uddin K.S."/>
            <person name="Rabeya T."/>
            <person name="Hossain A.S."/>
            <person name="Chowdhury A."/>
            <person name="Snigdha A.R."/>
            <person name="Mortoza M.S."/>
            <person name="Matin S.A."/>
            <person name="Hoque S.M.E."/>
            <person name="Islam M.K."/>
            <person name="Roy D.K."/>
            <person name="Haider R."/>
            <person name="Moosa M.M."/>
            <person name="Elias S.M."/>
            <person name="Hasan A.M."/>
            <person name="Jahan S."/>
            <person name="Shafiuddin M."/>
            <person name="Mahmood N."/>
            <person name="Shommy N.S."/>
        </authorList>
    </citation>
    <scope>NUCLEOTIDE SEQUENCE [LARGE SCALE GENOMIC DNA]</scope>
    <source>
        <strain evidence="3">cv. O-4</strain>
    </source>
</reference>
<organism evidence="2 3">
    <name type="scientific">Corchorus olitorius</name>
    <dbReference type="NCBI Taxonomy" id="93759"/>
    <lineage>
        <taxon>Eukaryota</taxon>
        <taxon>Viridiplantae</taxon>
        <taxon>Streptophyta</taxon>
        <taxon>Embryophyta</taxon>
        <taxon>Tracheophyta</taxon>
        <taxon>Spermatophyta</taxon>
        <taxon>Magnoliopsida</taxon>
        <taxon>eudicotyledons</taxon>
        <taxon>Gunneridae</taxon>
        <taxon>Pentapetalae</taxon>
        <taxon>rosids</taxon>
        <taxon>malvids</taxon>
        <taxon>Malvales</taxon>
        <taxon>Malvaceae</taxon>
        <taxon>Grewioideae</taxon>
        <taxon>Apeibeae</taxon>
        <taxon>Corchorus</taxon>
    </lineage>
</organism>
<evidence type="ECO:0000313" key="2">
    <source>
        <dbReference type="EMBL" id="OMO85416.1"/>
    </source>
</evidence>
<evidence type="ECO:0000313" key="3">
    <source>
        <dbReference type="Proteomes" id="UP000187203"/>
    </source>
</evidence>